<evidence type="ECO:0000313" key="4">
    <source>
        <dbReference type="Proteomes" id="UP001165444"/>
    </source>
</evidence>
<dbReference type="PANTHER" id="PTHR32309:SF13">
    <property type="entry name" value="FERRIC ENTEROBACTIN TRANSPORT PROTEIN FEPE"/>
    <property type="match status" value="1"/>
</dbReference>
<evidence type="ECO:0000313" key="3">
    <source>
        <dbReference type="EMBL" id="MCJ2379409.1"/>
    </source>
</evidence>
<organism evidence="3 4">
    <name type="scientific">Parabacteroides faecalis</name>
    <dbReference type="NCBI Taxonomy" id="2924040"/>
    <lineage>
        <taxon>Bacteria</taxon>
        <taxon>Pseudomonadati</taxon>
        <taxon>Bacteroidota</taxon>
        <taxon>Bacteroidia</taxon>
        <taxon>Bacteroidales</taxon>
        <taxon>Tannerellaceae</taxon>
        <taxon>Parabacteroides</taxon>
    </lineage>
</organism>
<proteinExistence type="predicted"/>
<keyword evidence="3" id="KW-0418">Kinase</keyword>
<dbReference type="GO" id="GO:0016301">
    <property type="term" value="F:kinase activity"/>
    <property type="evidence" value="ECO:0007669"/>
    <property type="project" value="UniProtKB-KW"/>
</dbReference>
<gene>
    <name evidence="3" type="ORF">MUN53_02065</name>
</gene>
<keyword evidence="2" id="KW-0812">Transmembrane</keyword>
<feature type="transmembrane region" description="Helical" evidence="2">
    <location>
        <begin position="495"/>
        <end position="515"/>
    </location>
</feature>
<dbReference type="Proteomes" id="UP001165444">
    <property type="component" value="Unassembled WGS sequence"/>
</dbReference>
<comment type="caution">
    <text evidence="3">The sequence shown here is derived from an EMBL/GenBank/DDBJ whole genome shotgun (WGS) entry which is preliminary data.</text>
</comment>
<dbReference type="RefSeq" id="WP_243323213.1">
    <property type="nucleotide sequence ID" value="NZ_JAKZMM010000004.1"/>
</dbReference>
<keyword evidence="2" id="KW-1133">Transmembrane helix</keyword>
<keyword evidence="3" id="KW-0808">Transferase</keyword>
<evidence type="ECO:0000256" key="1">
    <source>
        <dbReference type="SAM" id="Coils"/>
    </source>
</evidence>
<dbReference type="InterPro" id="IPR050445">
    <property type="entry name" value="Bact_polysacc_biosynth/exp"/>
</dbReference>
<name>A0ABT0BXB5_9BACT</name>
<dbReference type="PANTHER" id="PTHR32309">
    <property type="entry name" value="TYROSINE-PROTEIN KINASE"/>
    <property type="match status" value="1"/>
</dbReference>
<keyword evidence="2" id="KW-0472">Membrane</keyword>
<dbReference type="EMBL" id="JAKZMM010000004">
    <property type="protein sequence ID" value="MCJ2379409.1"/>
    <property type="molecule type" value="Genomic_DNA"/>
</dbReference>
<keyword evidence="1" id="KW-0175">Coiled coil</keyword>
<protein>
    <submittedName>
        <fullName evidence="3">Tyrosine protein kinase</fullName>
    </submittedName>
</protein>
<feature type="coiled-coil region" evidence="1">
    <location>
        <begin position="277"/>
        <end position="327"/>
    </location>
</feature>
<sequence>MERDNEVISLKNIIIYYLNHWKLFLTSGIISLVIAILYLILYPKTYEVMSVVKIQDEKDLSSGGGISMGDAAGLMRSFGLGGGTGGSINIDDEISTLKSNSLLSKTVVELGLDVTYEQPFSFRTLYDDSPVVVYPDSMFRKNIDQVLDFQLQVNERGVLVKMRETGDKFTFDKLPVILQTDKGSLAICYRDSVHKETTIKLNISIMPTSWVAEDLSEDINIEEYSKTSNTIELLYSDHNKNRGKDLLNTLLRQYNEQANLVKRKDGNKSQNFLDQRIDGIIDQLKETERLIEMYKLKNRMTDIEYDVMFYSEAIKTYREKLIELEAQKYMVNLIEEYVKNPENKYKLVPAALSSGAGESDKSSPVALYNQALVLREKTLKSSKEENPLAEVEEKQIEKLRESVIVSVENASKSLDVVMSDLKSQEQAIFDKMGNVPTYEREYLDMKRQQEILQGVYLVLLQKREEVALSTEGGRDKGFITDAAYVKHKPVAPRKLFAAIFMVFFTFGIPMGYLFIVNRLKELLDELKRQKSCK</sequence>
<accession>A0ABT0BXB5</accession>
<reference evidence="3 4" key="1">
    <citation type="submission" date="2022-03" db="EMBL/GenBank/DDBJ databases">
        <title>Parabacteroides sp. nov. isolated from swine feces.</title>
        <authorList>
            <person name="Bak J.E."/>
        </authorList>
    </citation>
    <scope>NUCLEOTIDE SEQUENCE [LARGE SCALE GENOMIC DNA]</scope>
    <source>
        <strain evidence="3 4">AGMB00274</strain>
    </source>
</reference>
<feature type="transmembrane region" description="Helical" evidence="2">
    <location>
        <begin position="20"/>
        <end position="41"/>
    </location>
</feature>
<keyword evidence="4" id="KW-1185">Reference proteome</keyword>
<evidence type="ECO:0000256" key="2">
    <source>
        <dbReference type="SAM" id="Phobius"/>
    </source>
</evidence>